<keyword evidence="8" id="KW-1185">Reference proteome</keyword>
<evidence type="ECO:0000256" key="6">
    <source>
        <dbReference type="SAM" id="Phobius"/>
    </source>
</evidence>
<proteinExistence type="predicted"/>
<name>A0A5B9QNK6_9BACT</name>
<evidence type="ECO:0000256" key="1">
    <source>
        <dbReference type="ARBA" id="ARBA00004651"/>
    </source>
</evidence>
<dbReference type="Pfam" id="PF03706">
    <property type="entry name" value="LPG_synthase_TM"/>
    <property type="match status" value="1"/>
</dbReference>
<evidence type="ECO:0000256" key="3">
    <source>
        <dbReference type="ARBA" id="ARBA00022692"/>
    </source>
</evidence>
<evidence type="ECO:0000313" key="8">
    <source>
        <dbReference type="Proteomes" id="UP000325286"/>
    </source>
</evidence>
<sequence length="304" mass="31574">MVVILIVVIGLSLTLRDALREFSQDPAKRQLLLQIRWPALALAGCSYALALLPAGIYWFFVLRRFAVPVGLWPAVAAHVQGHLGKYVPGKAMVVVLRVGAIAGPGVRPLPATVAVFIETLTMMATGGALAGIVIAFADVPGWLVALACGLVLSASIPTIPPLFRAVVRIANSRRAKPGDVPLEAYDGKTFAAGWFWMSLTWILIGAAFALIVYSLVPTASGDDLLLASAAMALAVVAGFVSLLPGGAGVREWILAAVLAPRIGAAEALTAALLARLLFLAVELLAAAIAAAVLRRHRAAAGGEA</sequence>
<feature type="transmembrane region" description="Helical" evidence="6">
    <location>
        <begin position="142"/>
        <end position="167"/>
    </location>
</feature>
<dbReference type="Proteomes" id="UP000325286">
    <property type="component" value="Chromosome"/>
</dbReference>
<keyword evidence="4 6" id="KW-1133">Transmembrane helix</keyword>
<gene>
    <name evidence="7" type="ORF">UC8_25690</name>
</gene>
<protein>
    <recommendedName>
        <fullName evidence="9">Flippase-like domain-containing protein</fullName>
    </recommendedName>
</protein>
<feature type="transmembrane region" description="Helical" evidence="6">
    <location>
        <begin position="225"/>
        <end position="245"/>
    </location>
</feature>
<feature type="transmembrane region" description="Helical" evidence="6">
    <location>
        <begin position="276"/>
        <end position="293"/>
    </location>
</feature>
<keyword evidence="5 6" id="KW-0472">Membrane</keyword>
<evidence type="ECO:0000256" key="5">
    <source>
        <dbReference type="ARBA" id="ARBA00023136"/>
    </source>
</evidence>
<dbReference type="InterPro" id="IPR022791">
    <property type="entry name" value="L-PG_synthase/AglD"/>
</dbReference>
<comment type="subcellular location">
    <subcellularLocation>
        <location evidence="1">Cell membrane</location>
        <topology evidence="1">Multi-pass membrane protein</topology>
    </subcellularLocation>
</comment>
<dbReference type="GO" id="GO:0005886">
    <property type="term" value="C:plasma membrane"/>
    <property type="evidence" value="ECO:0007669"/>
    <property type="project" value="UniProtKB-SubCell"/>
</dbReference>
<dbReference type="EMBL" id="CP042914">
    <property type="protein sequence ID" value="QEG40554.1"/>
    <property type="molecule type" value="Genomic_DNA"/>
</dbReference>
<feature type="transmembrane region" description="Helical" evidence="6">
    <location>
        <begin position="37"/>
        <end position="60"/>
    </location>
</feature>
<organism evidence="7 8">
    <name type="scientific">Roseimaritima ulvae</name>
    <dbReference type="NCBI Taxonomy" id="980254"/>
    <lineage>
        <taxon>Bacteria</taxon>
        <taxon>Pseudomonadati</taxon>
        <taxon>Planctomycetota</taxon>
        <taxon>Planctomycetia</taxon>
        <taxon>Pirellulales</taxon>
        <taxon>Pirellulaceae</taxon>
        <taxon>Roseimaritima</taxon>
    </lineage>
</organism>
<keyword evidence="2" id="KW-1003">Cell membrane</keyword>
<dbReference type="AlphaFoldDB" id="A0A5B9QNK6"/>
<feature type="transmembrane region" description="Helical" evidence="6">
    <location>
        <begin position="113"/>
        <end position="136"/>
    </location>
</feature>
<reference evidence="7 8" key="1">
    <citation type="submission" date="2019-08" db="EMBL/GenBank/DDBJ databases">
        <title>Deep-cultivation of Planctomycetes and their phenomic and genomic characterization uncovers novel biology.</title>
        <authorList>
            <person name="Wiegand S."/>
            <person name="Jogler M."/>
            <person name="Boedeker C."/>
            <person name="Pinto D."/>
            <person name="Vollmers J."/>
            <person name="Rivas-Marin E."/>
            <person name="Kohn T."/>
            <person name="Peeters S.H."/>
            <person name="Heuer A."/>
            <person name="Rast P."/>
            <person name="Oberbeckmann S."/>
            <person name="Bunk B."/>
            <person name="Jeske O."/>
            <person name="Meyerdierks A."/>
            <person name="Storesund J.E."/>
            <person name="Kallscheuer N."/>
            <person name="Luecker S."/>
            <person name="Lage O.M."/>
            <person name="Pohl T."/>
            <person name="Merkel B.J."/>
            <person name="Hornburger P."/>
            <person name="Mueller R.-W."/>
            <person name="Bruemmer F."/>
            <person name="Labrenz M."/>
            <person name="Spormann A.M."/>
            <person name="Op den Camp H."/>
            <person name="Overmann J."/>
            <person name="Amann R."/>
            <person name="Jetten M.S.M."/>
            <person name="Mascher T."/>
            <person name="Medema M.H."/>
            <person name="Devos D.P."/>
            <person name="Kaster A.-K."/>
            <person name="Ovreas L."/>
            <person name="Rohde M."/>
            <person name="Galperin M.Y."/>
            <person name="Jogler C."/>
        </authorList>
    </citation>
    <scope>NUCLEOTIDE SEQUENCE [LARGE SCALE GENOMIC DNA]</scope>
    <source>
        <strain evidence="7 8">UC8</strain>
    </source>
</reference>
<evidence type="ECO:0000313" key="7">
    <source>
        <dbReference type="EMBL" id="QEG40554.1"/>
    </source>
</evidence>
<accession>A0A5B9QNK6</accession>
<dbReference type="KEGG" id="rul:UC8_25690"/>
<keyword evidence="3 6" id="KW-0812">Transmembrane</keyword>
<evidence type="ECO:0000256" key="2">
    <source>
        <dbReference type="ARBA" id="ARBA00022475"/>
    </source>
</evidence>
<evidence type="ECO:0000256" key="4">
    <source>
        <dbReference type="ARBA" id="ARBA00022989"/>
    </source>
</evidence>
<evidence type="ECO:0008006" key="9">
    <source>
        <dbReference type="Google" id="ProtNLM"/>
    </source>
</evidence>
<feature type="transmembrane region" description="Helical" evidence="6">
    <location>
        <begin position="194"/>
        <end position="213"/>
    </location>
</feature>